<dbReference type="RefSeq" id="WP_025054038.1">
    <property type="nucleotide sequence ID" value="NZ_JACIFU010000005.1"/>
</dbReference>
<protein>
    <submittedName>
        <fullName evidence="2">Uncharacterized protein</fullName>
    </submittedName>
</protein>
<accession>A0A7W6Q5G0</accession>
<dbReference type="AlphaFoldDB" id="A0A7W6Q5G0"/>
<proteinExistence type="predicted"/>
<sequence>MPLWPILAVGALIAVIAVLQYRARRGIHRPLASRQPERQVSEVPLGMEALDLDAVSRTNRRNESLERGQTNWLGKAGFFGRTDTDVAPLADDETYAARFHDAFQKNRSKDHHHE</sequence>
<evidence type="ECO:0000313" key="2">
    <source>
        <dbReference type="EMBL" id="MBB4175703.1"/>
    </source>
</evidence>
<keyword evidence="1" id="KW-0472">Membrane</keyword>
<dbReference type="EMBL" id="JACIFU010000005">
    <property type="protein sequence ID" value="MBB4175703.1"/>
    <property type="molecule type" value="Genomic_DNA"/>
</dbReference>
<feature type="transmembrane region" description="Helical" evidence="1">
    <location>
        <begin position="6"/>
        <end position="23"/>
    </location>
</feature>
<evidence type="ECO:0000313" key="3">
    <source>
        <dbReference type="Proteomes" id="UP000565745"/>
    </source>
</evidence>
<evidence type="ECO:0000256" key="1">
    <source>
        <dbReference type="SAM" id="Phobius"/>
    </source>
</evidence>
<comment type="caution">
    <text evidence="2">The sequence shown here is derived from an EMBL/GenBank/DDBJ whole genome shotgun (WGS) entry which is preliminary data.</text>
</comment>
<reference evidence="2 3" key="1">
    <citation type="submission" date="2020-08" db="EMBL/GenBank/DDBJ databases">
        <title>Genomic Encyclopedia of Type Strains, Phase IV (KMG-IV): sequencing the most valuable type-strain genomes for metagenomic binning, comparative biology and taxonomic classification.</title>
        <authorList>
            <person name="Goeker M."/>
        </authorList>
    </citation>
    <scope>NUCLEOTIDE SEQUENCE [LARGE SCALE GENOMIC DNA]</scope>
    <source>
        <strain evidence="2 3">DSM 101015</strain>
    </source>
</reference>
<name>A0A7W6Q5G0_9RHOB</name>
<keyword evidence="3" id="KW-1185">Reference proteome</keyword>
<keyword evidence="1" id="KW-0812">Transmembrane</keyword>
<keyword evidence="1" id="KW-1133">Transmembrane helix</keyword>
<organism evidence="2 3">
    <name type="scientific">Sulfitobacter noctilucicola</name>
    <dbReference type="NCBI Taxonomy" id="1342301"/>
    <lineage>
        <taxon>Bacteria</taxon>
        <taxon>Pseudomonadati</taxon>
        <taxon>Pseudomonadota</taxon>
        <taxon>Alphaproteobacteria</taxon>
        <taxon>Rhodobacterales</taxon>
        <taxon>Roseobacteraceae</taxon>
        <taxon>Sulfitobacter</taxon>
    </lineage>
</organism>
<gene>
    <name evidence="2" type="ORF">GGR93_003506</name>
</gene>
<dbReference type="Proteomes" id="UP000565745">
    <property type="component" value="Unassembled WGS sequence"/>
</dbReference>